<dbReference type="Gramene" id="HORVU.MOREX.r3.3HG0237440.1">
    <property type="protein sequence ID" value="HORVU.MOREX.r3.3HG0237440.1"/>
    <property type="gene ID" value="HORVU.MOREX.r3.3HG0237440"/>
</dbReference>
<reference evidence="4" key="2">
    <citation type="submission" date="2020-10" db="EMBL/GenBank/DDBJ databases">
        <authorList>
            <person name="Scholz U."/>
            <person name="Mascher M."/>
            <person name="Fiebig A."/>
        </authorList>
    </citation>
    <scope>NUCLEOTIDE SEQUENCE [LARGE SCALE GENOMIC DNA]</scope>
    <source>
        <strain evidence="4">cv. Morex</strain>
    </source>
</reference>
<dbReference type="InterPro" id="IPR056284">
    <property type="entry name" value="AIR9-like_A9"/>
</dbReference>
<evidence type="ECO:0000313" key="4">
    <source>
        <dbReference type="EnsemblPlants" id="HORVU.MOREX.r3.3HG0237440.1"/>
    </source>
</evidence>
<dbReference type="Proteomes" id="UP000011116">
    <property type="component" value="Chromosome 3H"/>
</dbReference>
<accession>A0A8I6WPU4</accession>
<evidence type="ECO:0000313" key="5">
    <source>
        <dbReference type="Proteomes" id="UP000011116"/>
    </source>
</evidence>
<feature type="domain" description="DUF7046" evidence="2">
    <location>
        <begin position="309"/>
        <end position="393"/>
    </location>
</feature>
<dbReference type="Pfam" id="PF23197">
    <property type="entry name" value="IG_AIR9"/>
    <property type="match status" value="1"/>
</dbReference>
<feature type="region of interest" description="Disordered" evidence="1">
    <location>
        <begin position="133"/>
        <end position="171"/>
    </location>
</feature>
<name>A0A8I6WPU4_HORVV</name>
<dbReference type="PANTHER" id="PTHR31149">
    <property type="entry name" value="EXPRESSED PROTEIN"/>
    <property type="match status" value="1"/>
</dbReference>
<evidence type="ECO:0000259" key="2">
    <source>
        <dbReference type="Pfam" id="PF23080"/>
    </source>
</evidence>
<dbReference type="InterPro" id="IPR055474">
    <property type="entry name" value="DUF7046"/>
</dbReference>
<feature type="domain" description="AIR9-like A9" evidence="3">
    <location>
        <begin position="194"/>
        <end position="274"/>
    </location>
</feature>
<dbReference type="AlphaFoldDB" id="A0A8I6WPU4"/>
<organism evidence="4 5">
    <name type="scientific">Hordeum vulgare subsp. vulgare</name>
    <name type="common">Domesticated barley</name>
    <dbReference type="NCBI Taxonomy" id="112509"/>
    <lineage>
        <taxon>Eukaryota</taxon>
        <taxon>Viridiplantae</taxon>
        <taxon>Streptophyta</taxon>
        <taxon>Embryophyta</taxon>
        <taxon>Tracheophyta</taxon>
        <taxon>Spermatophyta</taxon>
        <taxon>Magnoliopsida</taxon>
        <taxon>Liliopsida</taxon>
        <taxon>Poales</taxon>
        <taxon>Poaceae</taxon>
        <taxon>BOP clade</taxon>
        <taxon>Pooideae</taxon>
        <taxon>Triticodae</taxon>
        <taxon>Triticeae</taxon>
        <taxon>Hordeinae</taxon>
        <taxon>Hordeum</taxon>
    </lineage>
</organism>
<protein>
    <submittedName>
        <fullName evidence="4">Uncharacterized protein</fullName>
    </submittedName>
</protein>
<dbReference type="FunFam" id="2.60.40.2700:FF:000001">
    <property type="entry name" value="Transmembrane protein"/>
    <property type="match status" value="1"/>
</dbReference>
<proteinExistence type="predicted"/>
<dbReference type="EnsemblPlants" id="HORVU.MOREX.r3.3HG0237440.1">
    <property type="protein sequence ID" value="HORVU.MOREX.r3.3HG0237440.1"/>
    <property type="gene ID" value="HORVU.MOREX.r3.3HG0237440"/>
</dbReference>
<reference evidence="4" key="3">
    <citation type="submission" date="2022-01" db="UniProtKB">
        <authorList>
            <consortium name="EnsemblPlants"/>
        </authorList>
    </citation>
    <scope>IDENTIFICATION</scope>
    <source>
        <strain evidence="4">subsp. vulgare</strain>
    </source>
</reference>
<sequence>MLRWLLANPALTLCPSNHILMYNLQFLLPFELDGIGMYWQMTTDRSSQPRLLRQIQSMVMLEVEGPPLQGATEHGKAGCLTGSVFSCLCSDQITKDVSAQGTERDSRAVRFSFESEDQNPSFTDLVRSDASENLEGAETQASQEPPAEWGPEGGPSLASGPDDGNLPYPYLPTVLEEHSTSFSEEDDPLPAIDGLRITGEAFRGKELQASGYSINGTTGCNFQWVRHLEDGSVNYIEGAKQPTYLVTADDVDSLLAIEVQPLDDRKRKGEIVKVYANEQRKITCDPEMKELIKKILFVGHVSYEVLLLIRFIDMWEPAVLAIKREGYSIKCNGQRGVVITEKFQQVTAINIPYGHPTEFSIQSADGAEYNLKPGDNSSSRDSIVLILRLFGMKVRAIFRVMNGALICVCVWYVESMHLGVNVTCFWCVHAVEKSKGRKKGIFFK</sequence>
<dbReference type="Pfam" id="PF23080">
    <property type="entry name" value="DUF7046"/>
    <property type="match status" value="1"/>
</dbReference>
<dbReference type="Gene3D" id="2.60.40.2700">
    <property type="match status" value="1"/>
</dbReference>
<evidence type="ECO:0000259" key="3">
    <source>
        <dbReference type="Pfam" id="PF23197"/>
    </source>
</evidence>
<dbReference type="PANTHER" id="PTHR31149:SF10">
    <property type="entry name" value="OS05G0100900 PROTEIN"/>
    <property type="match status" value="1"/>
</dbReference>
<keyword evidence="5" id="KW-1185">Reference proteome</keyword>
<evidence type="ECO:0000256" key="1">
    <source>
        <dbReference type="SAM" id="MobiDB-lite"/>
    </source>
</evidence>
<reference evidence="5" key="1">
    <citation type="journal article" date="2012" name="Nature">
        <title>A physical, genetic and functional sequence assembly of the barley genome.</title>
        <authorList>
            <consortium name="The International Barley Genome Sequencing Consortium"/>
            <person name="Mayer K.F."/>
            <person name="Waugh R."/>
            <person name="Brown J.W."/>
            <person name="Schulman A."/>
            <person name="Langridge P."/>
            <person name="Platzer M."/>
            <person name="Fincher G.B."/>
            <person name="Muehlbauer G.J."/>
            <person name="Sato K."/>
            <person name="Close T.J."/>
            <person name="Wise R.P."/>
            <person name="Stein N."/>
        </authorList>
    </citation>
    <scope>NUCLEOTIDE SEQUENCE [LARGE SCALE GENOMIC DNA]</scope>
    <source>
        <strain evidence="5">cv. Morex</strain>
    </source>
</reference>